<dbReference type="GO" id="GO:0031201">
    <property type="term" value="C:SNARE complex"/>
    <property type="evidence" value="ECO:0007669"/>
    <property type="project" value="TreeGrafter"/>
</dbReference>
<dbReference type="GO" id="GO:0005886">
    <property type="term" value="C:plasma membrane"/>
    <property type="evidence" value="ECO:0007669"/>
    <property type="project" value="TreeGrafter"/>
</dbReference>
<evidence type="ECO:0000259" key="4">
    <source>
        <dbReference type="PROSITE" id="PS50192"/>
    </source>
</evidence>
<dbReference type="EMBL" id="NCKV01040943">
    <property type="protein sequence ID" value="RWS18353.1"/>
    <property type="molecule type" value="Genomic_DNA"/>
</dbReference>
<sequence length="132" mass="15233">LTGKVTINEELEEMLEIENPVIFTQVIITDTQQAMQALADIEARYFDIMKLEKRIRELYDMFADMALLVDQQEEIIDRIENHVKNAVNYINKGKVLIPMASKYRRKKILIGICLCVCVFVIVVSVISSIIQQ</sequence>
<dbReference type="InterPro" id="IPR006012">
    <property type="entry name" value="Syntaxin/epimorphin_CS"/>
</dbReference>
<dbReference type="PANTHER" id="PTHR19957:SF307">
    <property type="entry name" value="PROTEIN SSO1-RELATED"/>
    <property type="match status" value="1"/>
</dbReference>
<dbReference type="Proteomes" id="UP000288716">
    <property type="component" value="Unassembled WGS sequence"/>
</dbReference>
<dbReference type="InterPro" id="IPR000727">
    <property type="entry name" value="T_SNARE_dom"/>
</dbReference>
<evidence type="ECO:0000313" key="6">
    <source>
        <dbReference type="Proteomes" id="UP000288716"/>
    </source>
</evidence>
<protein>
    <submittedName>
        <fullName evidence="5">Syntaxin-1A-like isoform X1</fullName>
    </submittedName>
</protein>
<dbReference type="GO" id="GO:0048278">
    <property type="term" value="P:vesicle docking"/>
    <property type="evidence" value="ECO:0007669"/>
    <property type="project" value="TreeGrafter"/>
</dbReference>
<name>A0A443RSU3_9ACAR</name>
<dbReference type="GO" id="GO:0006906">
    <property type="term" value="P:vesicle fusion"/>
    <property type="evidence" value="ECO:0007669"/>
    <property type="project" value="TreeGrafter"/>
</dbReference>
<dbReference type="GO" id="GO:0012505">
    <property type="term" value="C:endomembrane system"/>
    <property type="evidence" value="ECO:0007669"/>
    <property type="project" value="TreeGrafter"/>
</dbReference>
<comment type="similarity">
    <text evidence="2">Belongs to the syntaxin family.</text>
</comment>
<dbReference type="InterPro" id="IPR045242">
    <property type="entry name" value="Syntaxin"/>
</dbReference>
<keyword evidence="3" id="KW-1133">Transmembrane helix</keyword>
<accession>A0A443RSU3</accession>
<feature type="domain" description="T-SNARE coiled-coil homology" evidence="4">
    <location>
        <begin position="38"/>
        <end position="100"/>
    </location>
</feature>
<evidence type="ECO:0000256" key="3">
    <source>
        <dbReference type="SAM" id="Phobius"/>
    </source>
</evidence>
<dbReference type="GO" id="GO:0006887">
    <property type="term" value="P:exocytosis"/>
    <property type="evidence" value="ECO:0007669"/>
    <property type="project" value="TreeGrafter"/>
</dbReference>
<dbReference type="Gene3D" id="1.20.5.110">
    <property type="match status" value="1"/>
</dbReference>
<keyword evidence="6" id="KW-1185">Reference proteome</keyword>
<evidence type="ECO:0000313" key="5">
    <source>
        <dbReference type="EMBL" id="RWS18353.1"/>
    </source>
</evidence>
<dbReference type="SMART" id="SM00397">
    <property type="entry name" value="t_SNARE"/>
    <property type="match status" value="1"/>
</dbReference>
<evidence type="ECO:0000256" key="1">
    <source>
        <dbReference type="ARBA" id="ARBA00004211"/>
    </source>
</evidence>
<dbReference type="CDD" id="cd15848">
    <property type="entry name" value="SNARE_syntaxin1-like"/>
    <property type="match status" value="1"/>
</dbReference>
<dbReference type="PROSITE" id="PS00914">
    <property type="entry name" value="SYNTAXIN"/>
    <property type="match status" value="1"/>
</dbReference>
<organism evidence="5 6">
    <name type="scientific">Leptotrombidium deliense</name>
    <dbReference type="NCBI Taxonomy" id="299467"/>
    <lineage>
        <taxon>Eukaryota</taxon>
        <taxon>Metazoa</taxon>
        <taxon>Ecdysozoa</taxon>
        <taxon>Arthropoda</taxon>
        <taxon>Chelicerata</taxon>
        <taxon>Arachnida</taxon>
        <taxon>Acari</taxon>
        <taxon>Acariformes</taxon>
        <taxon>Trombidiformes</taxon>
        <taxon>Prostigmata</taxon>
        <taxon>Anystina</taxon>
        <taxon>Parasitengona</taxon>
        <taxon>Trombiculoidea</taxon>
        <taxon>Trombiculidae</taxon>
        <taxon>Leptotrombidium</taxon>
    </lineage>
</organism>
<dbReference type="SUPFAM" id="SSF47661">
    <property type="entry name" value="t-snare proteins"/>
    <property type="match status" value="1"/>
</dbReference>
<dbReference type="VEuPathDB" id="VectorBase:LDEU013687"/>
<dbReference type="InterPro" id="IPR010989">
    <property type="entry name" value="SNARE"/>
</dbReference>
<dbReference type="PANTHER" id="PTHR19957">
    <property type="entry name" value="SYNTAXIN"/>
    <property type="match status" value="1"/>
</dbReference>
<dbReference type="AlphaFoldDB" id="A0A443RSU3"/>
<comment type="subcellular location">
    <subcellularLocation>
        <location evidence="1">Membrane</location>
        <topology evidence="1">Single-pass type IV membrane protein</topology>
    </subcellularLocation>
</comment>
<keyword evidence="3" id="KW-0472">Membrane</keyword>
<gene>
    <name evidence="5" type="ORF">B4U80_07550</name>
</gene>
<dbReference type="Pfam" id="PF05739">
    <property type="entry name" value="SNARE"/>
    <property type="match status" value="1"/>
</dbReference>
<feature type="non-terminal residue" evidence="5">
    <location>
        <position position="1"/>
    </location>
</feature>
<proteinExistence type="inferred from homology"/>
<feature type="transmembrane region" description="Helical" evidence="3">
    <location>
        <begin position="108"/>
        <end position="130"/>
    </location>
</feature>
<dbReference type="GO" id="GO:0006886">
    <property type="term" value="P:intracellular protein transport"/>
    <property type="evidence" value="ECO:0007669"/>
    <property type="project" value="InterPro"/>
</dbReference>
<reference evidence="5 6" key="1">
    <citation type="journal article" date="2018" name="Gigascience">
        <title>Genomes of trombidid mites reveal novel predicted allergens and laterally-transferred genes associated with secondary metabolism.</title>
        <authorList>
            <person name="Dong X."/>
            <person name="Chaisiri K."/>
            <person name="Xia D."/>
            <person name="Armstrong S.D."/>
            <person name="Fang Y."/>
            <person name="Donnelly M.J."/>
            <person name="Kadowaki T."/>
            <person name="McGarry J.W."/>
            <person name="Darby A.C."/>
            <person name="Makepeace B.L."/>
        </authorList>
    </citation>
    <scope>NUCLEOTIDE SEQUENCE [LARGE SCALE GENOMIC DNA]</scope>
    <source>
        <strain evidence="5">UoL-UT</strain>
    </source>
</reference>
<dbReference type="GO" id="GO:0000149">
    <property type="term" value="F:SNARE binding"/>
    <property type="evidence" value="ECO:0007669"/>
    <property type="project" value="TreeGrafter"/>
</dbReference>
<dbReference type="STRING" id="299467.A0A443RSU3"/>
<dbReference type="OrthoDB" id="10255013at2759"/>
<keyword evidence="3" id="KW-0812">Transmembrane</keyword>
<evidence type="ECO:0000256" key="2">
    <source>
        <dbReference type="ARBA" id="ARBA00009063"/>
    </source>
</evidence>
<dbReference type="PROSITE" id="PS50192">
    <property type="entry name" value="T_SNARE"/>
    <property type="match status" value="1"/>
</dbReference>
<dbReference type="GO" id="GO:0005484">
    <property type="term" value="F:SNAP receptor activity"/>
    <property type="evidence" value="ECO:0007669"/>
    <property type="project" value="InterPro"/>
</dbReference>
<comment type="caution">
    <text evidence="5">The sequence shown here is derived from an EMBL/GenBank/DDBJ whole genome shotgun (WGS) entry which is preliminary data.</text>
</comment>